<dbReference type="Gene3D" id="1.20.140.10">
    <property type="entry name" value="Butyryl-CoA Dehydrogenase, subunit A, domain 3"/>
    <property type="match status" value="1"/>
</dbReference>
<dbReference type="PANTHER" id="PTHR48083:SF11">
    <property type="entry name" value="ACYL-COA DEHYDROGENASE_OXIDASE C-TERMINAL DOMAIN-CONTAINING PROTEIN"/>
    <property type="match status" value="1"/>
</dbReference>
<evidence type="ECO:0000259" key="6">
    <source>
        <dbReference type="Pfam" id="PF00441"/>
    </source>
</evidence>
<dbReference type="Pfam" id="PF00441">
    <property type="entry name" value="Acyl-CoA_dh_1"/>
    <property type="match status" value="1"/>
</dbReference>
<dbReference type="EMBL" id="JBFXLT010000040">
    <property type="protein sequence ID" value="KAL2813410.1"/>
    <property type="molecule type" value="Genomic_DNA"/>
</dbReference>
<dbReference type="InterPro" id="IPR036250">
    <property type="entry name" value="AcylCo_DH-like_C"/>
</dbReference>
<feature type="domain" description="Acyl-CoA dehydrogenase/oxidase C-terminal" evidence="6">
    <location>
        <begin position="233"/>
        <end position="344"/>
    </location>
</feature>
<name>A0ABR4HD59_9EURO</name>
<dbReference type="InterPro" id="IPR037069">
    <property type="entry name" value="AcylCoA_DH/ox_N_sf"/>
</dbReference>
<proteinExistence type="inferred from homology"/>
<dbReference type="Gene3D" id="1.10.540.10">
    <property type="entry name" value="Acyl-CoA dehydrogenase/oxidase, N-terminal domain"/>
    <property type="match status" value="1"/>
</dbReference>
<dbReference type="InterPro" id="IPR050741">
    <property type="entry name" value="Acyl-CoA_dehydrogenase"/>
</dbReference>
<evidence type="ECO:0000313" key="7">
    <source>
        <dbReference type="EMBL" id="KAL2813410.1"/>
    </source>
</evidence>
<keyword evidence="3" id="KW-0285">Flavoprotein</keyword>
<evidence type="ECO:0000256" key="1">
    <source>
        <dbReference type="ARBA" id="ARBA00001974"/>
    </source>
</evidence>
<dbReference type="Proteomes" id="UP001610334">
    <property type="component" value="Unassembled WGS sequence"/>
</dbReference>
<comment type="similarity">
    <text evidence="2">Belongs to the acyl-CoA dehydrogenase family.</text>
</comment>
<keyword evidence="4" id="KW-0274">FAD</keyword>
<comment type="cofactor">
    <cofactor evidence="1">
        <name>FAD</name>
        <dbReference type="ChEBI" id="CHEBI:57692"/>
    </cofactor>
</comment>
<dbReference type="InterPro" id="IPR046373">
    <property type="entry name" value="Acyl-CoA_Oxase/DH_mid-dom_sf"/>
</dbReference>
<reference evidence="7 8" key="1">
    <citation type="submission" date="2024-07" db="EMBL/GenBank/DDBJ databases">
        <title>Section-level genome sequencing and comparative genomics of Aspergillus sections Usti and Cavernicolus.</title>
        <authorList>
            <consortium name="Lawrence Berkeley National Laboratory"/>
            <person name="Nybo J.L."/>
            <person name="Vesth T.C."/>
            <person name="Theobald S."/>
            <person name="Frisvad J.C."/>
            <person name="Larsen T.O."/>
            <person name="Kjaerboelling I."/>
            <person name="Rothschild-Mancinelli K."/>
            <person name="Lyhne E.K."/>
            <person name="Kogle M.E."/>
            <person name="Barry K."/>
            <person name="Clum A."/>
            <person name="Na H."/>
            <person name="Ledsgaard L."/>
            <person name="Lin J."/>
            <person name="Lipzen A."/>
            <person name="Kuo A."/>
            <person name="Riley R."/>
            <person name="Mondo S."/>
            <person name="Labutti K."/>
            <person name="Haridas S."/>
            <person name="Pangalinan J."/>
            <person name="Salamov A.A."/>
            <person name="Simmons B.A."/>
            <person name="Magnuson J.K."/>
            <person name="Chen J."/>
            <person name="Drula E."/>
            <person name="Henrissat B."/>
            <person name="Wiebenga A."/>
            <person name="Lubbers R.J."/>
            <person name="Gomes A.C."/>
            <person name="Makela M.R."/>
            <person name="Stajich J."/>
            <person name="Grigoriev I.V."/>
            <person name="Mortensen U.H."/>
            <person name="De Vries R.P."/>
            <person name="Baker S.E."/>
            <person name="Andersen M.R."/>
        </authorList>
    </citation>
    <scope>NUCLEOTIDE SEQUENCE [LARGE SCALE GENOMIC DNA]</scope>
    <source>
        <strain evidence="7 8">CBS 588.65</strain>
    </source>
</reference>
<organism evidence="7 8">
    <name type="scientific">Aspergillus granulosus</name>
    <dbReference type="NCBI Taxonomy" id="176169"/>
    <lineage>
        <taxon>Eukaryota</taxon>
        <taxon>Fungi</taxon>
        <taxon>Dikarya</taxon>
        <taxon>Ascomycota</taxon>
        <taxon>Pezizomycotina</taxon>
        <taxon>Eurotiomycetes</taxon>
        <taxon>Eurotiomycetidae</taxon>
        <taxon>Eurotiales</taxon>
        <taxon>Aspergillaceae</taxon>
        <taxon>Aspergillus</taxon>
        <taxon>Aspergillus subgen. Nidulantes</taxon>
    </lineage>
</organism>
<sequence>MISSKIDTSTPPFERLPPWVFSKLRPIAVEKIKAVYDWVENECIPAHSIMRAQIAKYRWQMHPLMKELREKAKSRTMNCHAPETGNIELLAKYANEEQKARWLEPLLHGEFSSAYSMTEPDVASSDATKISIHMEKVGNEHIINGRKIFGNVLWNSEVKLFIVMACSGTDNPNPWRTSIMGYDHAPEGHGEFIYKDVHIPASNVILGPGRAFEIAQGRDLAYEYALIRATDARKTPRGRLIGEFDSNVERLAQIRMEIDALRLVVFNASDTVDTYGNKAGRYVIAQSKILVPERIARVIDECMQFFGGQGLTQHTPLPEMWTYARFVRVADGPDAAHRHQVGREQLKGADKVRGKHERYYGLAQELKRRYGLQEELGDDCAWEYVDVAAIGSRL</sequence>
<keyword evidence="5" id="KW-0560">Oxidoreductase</keyword>
<comment type="caution">
    <text evidence="7">The sequence shown here is derived from an EMBL/GenBank/DDBJ whole genome shotgun (WGS) entry which is preliminary data.</text>
</comment>
<evidence type="ECO:0000256" key="3">
    <source>
        <dbReference type="ARBA" id="ARBA00022630"/>
    </source>
</evidence>
<dbReference type="InterPro" id="IPR009100">
    <property type="entry name" value="AcylCoA_DH/oxidase_NM_dom_sf"/>
</dbReference>
<evidence type="ECO:0000313" key="8">
    <source>
        <dbReference type="Proteomes" id="UP001610334"/>
    </source>
</evidence>
<evidence type="ECO:0000256" key="4">
    <source>
        <dbReference type="ARBA" id="ARBA00022827"/>
    </source>
</evidence>
<keyword evidence="8" id="KW-1185">Reference proteome</keyword>
<gene>
    <name evidence="7" type="ORF">BJX63DRAFT_443076</name>
</gene>
<dbReference type="SUPFAM" id="SSF56645">
    <property type="entry name" value="Acyl-CoA dehydrogenase NM domain-like"/>
    <property type="match status" value="1"/>
</dbReference>
<dbReference type="InterPro" id="IPR009075">
    <property type="entry name" value="AcylCo_DH/oxidase_C"/>
</dbReference>
<dbReference type="SUPFAM" id="SSF47203">
    <property type="entry name" value="Acyl-CoA dehydrogenase C-terminal domain-like"/>
    <property type="match status" value="1"/>
</dbReference>
<dbReference type="PANTHER" id="PTHR48083">
    <property type="entry name" value="MEDIUM-CHAIN SPECIFIC ACYL-COA DEHYDROGENASE, MITOCHONDRIAL-RELATED"/>
    <property type="match status" value="1"/>
</dbReference>
<protein>
    <submittedName>
        <fullName evidence="7">Acyl-CoA dehydrogenase/oxidase</fullName>
    </submittedName>
</protein>
<evidence type="ECO:0000256" key="2">
    <source>
        <dbReference type="ARBA" id="ARBA00009347"/>
    </source>
</evidence>
<dbReference type="Gene3D" id="2.40.110.10">
    <property type="entry name" value="Butyryl-CoA Dehydrogenase, subunit A, domain 2"/>
    <property type="match status" value="1"/>
</dbReference>
<evidence type="ECO:0000256" key="5">
    <source>
        <dbReference type="ARBA" id="ARBA00023002"/>
    </source>
</evidence>
<accession>A0ABR4HD59</accession>